<evidence type="ECO:0000256" key="2">
    <source>
        <dbReference type="ARBA" id="ARBA00023125"/>
    </source>
</evidence>
<dbReference type="Pfam" id="PF01047">
    <property type="entry name" value="MarR"/>
    <property type="match status" value="1"/>
</dbReference>
<keyword evidence="2" id="KW-0238">DNA-binding</keyword>
<sequence>MTEKRMRRQWPFYWISQVNGHYVRVLESRLKPIGLDMPRWRVLMSLYEDNHLSVSEIADLAVLKLNTATKIIQRMAADGLVETRVRQADQRATEVALTIQGENARQLAVQEADKILAASFINMSPEEVASLNKILEKVFLHLKEI</sequence>
<dbReference type="InterPro" id="IPR000835">
    <property type="entry name" value="HTH_MarR-typ"/>
</dbReference>
<reference evidence="5 6" key="1">
    <citation type="submission" date="2014-12" db="EMBL/GenBank/DDBJ databases">
        <title>16Stimator: statistical estimation of ribosomal gene copy numbers from draft genome assemblies.</title>
        <authorList>
            <person name="Perisin M.A."/>
            <person name="Vetter M."/>
            <person name="Gilbert J.A."/>
            <person name="Bergelson J."/>
        </authorList>
    </citation>
    <scope>NUCLEOTIDE SEQUENCE [LARGE SCALE GENOMIC DNA]</scope>
    <source>
        <strain evidence="5 6">MEJ076</strain>
    </source>
</reference>
<dbReference type="Gene3D" id="1.10.10.10">
    <property type="entry name" value="Winged helix-like DNA-binding domain superfamily/Winged helix DNA-binding domain"/>
    <property type="match status" value="1"/>
</dbReference>
<dbReference type="PROSITE" id="PS01117">
    <property type="entry name" value="HTH_MARR_1"/>
    <property type="match status" value="1"/>
</dbReference>
<evidence type="ECO:0000313" key="5">
    <source>
        <dbReference type="EMBL" id="KIQ03878.1"/>
    </source>
</evidence>
<accession>A0A0D0K5R1</accession>
<dbReference type="SMART" id="SM00347">
    <property type="entry name" value="HTH_MARR"/>
    <property type="match status" value="1"/>
</dbReference>
<dbReference type="InterPro" id="IPR036388">
    <property type="entry name" value="WH-like_DNA-bd_sf"/>
</dbReference>
<dbReference type="PRINTS" id="PR00598">
    <property type="entry name" value="HTHMARR"/>
</dbReference>
<keyword evidence="1" id="KW-0805">Transcription regulation</keyword>
<evidence type="ECO:0000256" key="3">
    <source>
        <dbReference type="ARBA" id="ARBA00023163"/>
    </source>
</evidence>
<evidence type="ECO:0000256" key="1">
    <source>
        <dbReference type="ARBA" id="ARBA00023015"/>
    </source>
</evidence>
<dbReference type="InterPro" id="IPR036390">
    <property type="entry name" value="WH_DNA-bd_sf"/>
</dbReference>
<evidence type="ECO:0000313" key="6">
    <source>
        <dbReference type="Proteomes" id="UP000035017"/>
    </source>
</evidence>
<protein>
    <submittedName>
        <fullName evidence="5">MarR family transcriptional regulator</fullName>
    </submittedName>
</protein>
<dbReference type="Proteomes" id="UP000035017">
    <property type="component" value="Unassembled WGS sequence"/>
</dbReference>
<keyword evidence="3" id="KW-0804">Transcription</keyword>
<comment type="caution">
    <text evidence="5">The sequence shown here is derived from an EMBL/GenBank/DDBJ whole genome shotgun (WGS) entry which is preliminary data.</text>
</comment>
<dbReference type="AlphaFoldDB" id="A0A0D0K5R1"/>
<dbReference type="PANTHER" id="PTHR42756">
    <property type="entry name" value="TRANSCRIPTIONAL REGULATOR, MARR"/>
    <property type="match status" value="1"/>
</dbReference>
<evidence type="ECO:0000259" key="4">
    <source>
        <dbReference type="PROSITE" id="PS50995"/>
    </source>
</evidence>
<organism evidence="5 6">
    <name type="scientific">Agrobacterium tumefaciens</name>
    <dbReference type="NCBI Taxonomy" id="358"/>
    <lineage>
        <taxon>Bacteria</taxon>
        <taxon>Pseudomonadati</taxon>
        <taxon>Pseudomonadota</taxon>
        <taxon>Alphaproteobacteria</taxon>
        <taxon>Hyphomicrobiales</taxon>
        <taxon>Rhizobiaceae</taxon>
        <taxon>Rhizobium/Agrobacterium group</taxon>
        <taxon>Agrobacterium</taxon>
        <taxon>Agrobacterium tumefaciens complex</taxon>
    </lineage>
</organism>
<feature type="domain" description="HTH marR-type" evidence="4">
    <location>
        <begin position="1"/>
        <end position="140"/>
    </location>
</feature>
<dbReference type="EMBL" id="JXQV01000006">
    <property type="protein sequence ID" value="KIQ03878.1"/>
    <property type="molecule type" value="Genomic_DNA"/>
</dbReference>
<proteinExistence type="predicted"/>
<name>A0A0D0K5R1_AGRTU</name>
<dbReference type="GO" id="GO:0003677">
    <property type="term" value="F:DNA binding"/>
    <property type="evidence" value="ECO:0007669"/>
    <property type="project" value="UniProtKB-KW"/>
</dbReference>
<dbReference type="InterPro" id="IPR023187">
    <property type="entry name" value="Tscrpt_reg_MarR-type_CS"/>
</dbReference>
<dbReference type="PROSITE" id="PS50995">
    <property type="entry name" value="HTH_MARR_2"/>
    <property type="match status" value="1"/>
</dbReference>
<dbReference type="SUPFAM" id="SSF46785">
    <property type="entry name" value="Winged helix' DNA-binding domain"/>
    <property type="match status" value="1"/>
</dbReference>
<dbReference type="GO" id="GO:0003700">
    <property type="term" value="F:DNA-binding transcription factor activity"/>
    <property type="evidence" value="ECO:0007669"/>
    <property type="project" value="InterPro"/>
</dbReference>
<dbReference type="PANTHER" id="PTHR42756:SF1">
    <property type="entry name" value="TRANSCRIPTIONAL REPRESSOR OF EMRAB OPERON"/>
    <property type="match status" value="1"/>
</dbReference>
<gene>
    <name evidence="5" type="ORF">RU07_06815</name>
</gene>